<evidence type="ECO:0000256" key="3">
    <source>
        <dbReference type="ARBA" id="ARBA00023274"/>
    </source>
</evidence>
<keyword evidence="5" id="KW-0699">rRNA-binding</keyword>
<dbReference type="InterPro" id="IPR005825">
    <property type="entry name" value="Ribosomal_uL24_CS"/>
</dbReference>
<dbReference type="Gene3D" id="2.30.30.30">
    <property type="match status" value="1"/>
</dbReference>
<gene>
    <name evidence="5 8" type="primary">rplX</name>
    <name evidence="8" type="ORF">KDA10_01675</name>
</gene>
<sequence>MKIRVGDTVQIITGKDKGKKGKVLKTFRNEDKVVVEGINLVTKHLKPGPQVKEGGIVSIEKAIHVSNVMYFDDKANRPTKIKMQADGKKYIRASKASGDKI</sequence>
<dbReference type="InterPro" id="IPR003256">
    <property type="entry name" value="Ribosomal_uL24"/>
</dbReference>
<comment type="subunit">
    <text evidence="5">Part of the 50S ribosomal subunit.</text>
</comment>
<evidence type="ECO:0000256" key="4">
    <source>
        <dbReference type="ARBA" id="ARBA00035206"/>
    </source>
</evidence>
<evidence type="ECO:0000256" key="2">
    <source>
        <dbReference type="ARBA" id="ARBA00022980"/>
    </source>
</evidence>
<dbReference type="AlphaFoldDB" id="A0A955DZI6"/>
<evidence type="ECO:0000313" key="8">
    <source>
        <dbReference type="EMBL" id="MCA9302061.1"/>
    </source>
</evidence>
<keyword evidence="5" id="KW-0694">RNA-binding</keyword>
<feature type="domain" description="KOW" evidence="7">
    <location>
        <begin position="2"/>
        <end position="29"/>
    </location>
</feature>
<comment type="function">
    <text evidence="5">One of the proteins that surrounds the polypeptide exit tunnel on the outside of the subunit.</text>
</comment>
<name>A0A955DZI6_UNCKA</name>
<accession>A0A955DZI6</accession>
<dbReference type="InterPro" id="IPR057264">
    <property type="entry name" value="Ribosomal_uL24_C"/>
</dbReference>
<evidence type="ECO:0000256" key="1">
    <source>
        <dbReference type="ARBA" id="ARBA00010618"/>
    </source>
</evidence>
<dbReference type="InterPro" id="IPR014722">
    <property type="entry name" value="Rib_uL2_dom2"/>
</dbReference>
<dbReference type="HAMAP" id="MF_01326_B">
    <property type="entry name" value="Ribosomal_uL24_B"/>
    <property type="match status" value="1"/>
</dbReference>
<comment type="similarity">
    <text evidence="1 5 6">Belongs to the universal ribosomal protein uL24 family.</text>
</comment>
<proteinExistence type="inferred from homology"/>
<dbReference type="PROSITE" id="PS01108">
    <property type="entry name" value="RIBOSOMAL_L24"/>
    <property type="match status" value="1"/>
</dbReference>
<keyword evidence="3 5" id="KW-0687">Ribonucleoprotein</keyword>
<dbReference type="GO" id="GO:0003735">
    <property type="term" value="F:structural constituent of ribosome"/>
    <property type="evidence" value="ECO:0007669"/>
    <property type="project" value="InterPro"/>
</dbReference>
<dbReference type="SMART" id="SM00739">
    <property type="entry name" value="KOW"/>
    <property type="match status" value="1"/>
</dbReference>
<dbReference type="CDD" id="cd06089">
    <property type="entry name" value="KOW_RPL26"/>
    <property type="match status" value="1"/>
</dbReference>
<dbReference type="GO" id="GO:1990904">
    <property type="term" value="C:ribonucleoprotein complex"/>
    <property type="evidence" value="ECO:0007669"/>
    <property type="project" value="UniProtKB-KW"/>
</dbReference>
<dbReference type="Proteomes" id="UP000714817">
    <property type="component" value="Unassembled WGS sequence"/>
</dbReference>
<dbReference type="InterPro" id="IPR008991">
    <property type="entry name" value="Translation_prot_SH3-like_sf"/>
</dbReference>
<comment type="function">
    <text evidence="5">One of two assembly initiator proteins, it binds directly to the 5'-end of the 23S rRNA, where it nucleates assembly of the 50S subunit.</text>
</comment>
<dbReference type="NCBIfam" id="TIGR01079">
    <property type="entry name" value="rplX_bact"/>
    <property type="match status" value="1"/>
</dbReference>
<evidence type="ECO:0000313" key="9">
    <source>
        <dbReference type="Proteomes" id="UP000714817"/>
    </source>
</evidence>
<evidence type="ECO:0000256" key="6">
    <source>
        <dbReference type="RuleBase" id="RU003477"/>
    </source>
</evidence>
<dbReference type="InterPro" id="IPR041988">
    <property type="entry name" value="Ribosomal_uL24_KOW"/>
</dbReference>
<dbReference type="SUPFAM" id="SSF50104">
    <property type="entry name" value="Translation proteins SH3-like domain"/>
    <property type="match status" value="1"/>
</dbReference>
<dbReference type="InterPro" id="IPR005824">
    <property type="entry name" value="KOW"/>
</dbReference>
<evidence type="ECO:0000259" key="7">
    <source>
        <dbReference type="SMART" id="SM00739"/>
    </source>
</evidence>
<dbReference type="GO" id="GO:0006412">
    <property type="term" value="P:translation"/>
    <property type="evidence" value="ECO:0007669"/>
    <property type="project" value="UniProtKB-UniRule"/>
</dbReference>
<comment type="caution">
    <text evidence="8">The sequence shown here is derived from an EMBL/GenBank/DDBJ whole genome shotgun (WGS) entry which is preliminary data.</text>
</comment>
<dbReference type="Pfam" id="PF00467">
    <property type="entry name" value="KOW"/>
    <property type="match status" value="1"/>
</dbReference>
<reference evidence="8" key="2">
    <citation type="journal article" date="2021" name="Microbiome">
        <title>Successional dynamics and alternative stable states in a saline activated sludge microbial community over 9 years.</title>
        <authorList>
            <person name="Wang Y."/>
            <person name="Ye J."/>
            <person name="Ju F."/>
            <person name="Liu L."/>
            <person name="Boyd J.A."/>
            <person name="Deng Y."/>
            <person name="Parks D.H."/>
            <person name="Jiang X."/>
            <person name="Yin X."/>
            <person name="Woodcroft B.J."/>
            <person name="Tyson G.W."/>
            <person name="Hugenholtz P."/>
            <person name="Polz M.F."/>
            <person name="Zhang T."/>
        </authorList>
    </citation>
    <scope>NUCLEOTIDE SEQUENCE</scope>
    <source>
        <strain evidence="8">HKST-UBA80</strain>
    </source>
</reference>
<dbReference type="Pfam" id="PF17136">
    <property type="entry name" value="ribosomal_L24"/>
    <property type="match status" value="1"/>
</dbReference>
<dbReference type="EMBL" id="JAGQNY010000005">
    <property type="protein sequence ID" value="MCA9302061.1"/>
    <property type="molecule type" value="Genomic_DNA"/>
</dbReference>
<protein>
    <recommendedName>
        <fullName evidence="4 5">Large ribosomal subunit protein uL24</fullName>
    </recommendedName>
</protein>
<dbReference type="GO" id="GO:0019843">
    <property type="term" value="F:rRNA binding"/>
    <property type="evidence" value="ECO:0007669"/>
    <property type="project" value="UniProtKB-UniRule"/>
</dbReference>
<dbReference type="PANTHER" id="PTHR12903">
    <property type="entry name" value="MITOCHONDRIAL RIBOSOMAL PROTEIN L24"/>
    <property type="match status" value="1"/>
</dbReference>
<dbReference type="GO" id="GO:0005840">
    <property type="term" value="C:ribosome"/>
    <property type="evidence" value="ECO:0007669"/>
    <property type="project" value="UniProtKB-KW"/>
</dbReference>
<evidence type="ECO:0000256" key="5">
    <source>
        <dbReference type="HAMAP-Rule" id="MF_01326"/>
    </source>
</evidence>
<organism evidence="8 9">
    <name type="scientific">candidate division WWE3 bacterium</name>
    <dbReference type="NCBI Taxonomy" id="2053526"/>
    <lineage>
        <taxon>Bacteria</taxon>
        <taxon>Katanobacteria</taxon>
    </lineage>
</organism>
<reference evidence="8" key="1">
    <citation type="submission" date="2020-04" db="EMBL/GenBank/DDBJ databases">
        <authorList>
            <person name="Zhang T."/>
        </authorList>
    </citation>
    <scope>NUCLEOTIDE SEQUENCE</scope>
    <source>
        <strain evidence="8">HKST-UBA80</strain>
    </source>
</reference>
<keyword evidence="2 5" id="KW-0689">Ribosomal protein</keyword>